<evidence type="ECO:0000256" key="1">
    <source>
        <dbReference type="ARBA" id="ARBA00006914"/>
    </source>
</evidence>
<dbReference type="InterPro" id="IPR027417">
    <property type="entry name" value="P-loop_NTPase"/>
</dbReference>
<dbReference type="RefSeq" id="WP_166435064.1">
    <property type="nucleotide sequence ID" value="NZ_FOIM01000024.1"/>
</dbReference>
<evidence type="ECO:0000256" key="2">
    <source>
        <dbReference type="ARBA" id="ARBA00022741"/>
    </source>
</evidence>
<dbReference type="CDD" id="cd19481">
    <property type="entry name" value="RecA-like_protease"/>
    <property type="match status" value="1"/>
</dbReference>
<gene>
    <name evidence="5" type="ORF">SAMN05216313_12458</name>
</gene>
<dbReference type="InterPro" id="IPR054472">
    <property type="entry name" value="WHD"/>
</dbReference>
<protein>
    <submittedName>
        <fullName evidence="5">ATPase family associated with various cellular activities (AAA)</fullName>
    </submittedName>
</protein>
<dbReference type="Pfam" id="PF22977">
    <property type="entry name" value="WHD"/>
    <property type="match status" value="1"/>
</dbReference>
<proteinExistence type="inferred from homology"/>
<dbReference type="AlphaFoldDB" id="A0A1I0IWK2"/>
<sequence length="763" mass="87007">MRIRNLYQEYFEERLAAKGYADEAEYWKDLFCLSDMLLSVACILRIEITKGENQVRIDNLHLRGTAVNLEEILREISSDKAVSSGDEEGRSPMREIPREDVRRMTESAVFHIRSRLQFSGEKWKTFRLTVLFNRLELSELEKFAAVLSMMACDQKYQLIFMYIQGDVRMKYPTAGLILSLWELSGRNAEDEGELLDGSGRLFRYVVDTYRIPEMSAAERQLQMHPRIYSFLHGYEACSDDLALYADLFRPDDGMSEELLIRQDMVRKLTAWLTGLPGYSENGGSVINLYGPPGIGKRFLIRQTARTLGVNILFVDACKLYLGNLGEVRKLMRRIGIESIVTGSLVCFCSLKSQIWEGQARDEGRFFTRPPGLEAIMDALGREYGCALWASLEQADYLLDYDLHVMRMELPMLSAQEKMALWQRLAREYRLDKSLDLKLCAGQYVLSTRGVEEVLRTADLIRLGRQGECISREDIRCSVAQQSANQLGHCANLVKSVYTWNDLVVSHEQRRLLDMICNQVKYRSIVGEEWGFHRKTAYGRGVCALFYGSPGTGKTMAAQVIANDLGLDLYRVDLSRMVSKYIGETEKNISDLFARVKNINALLFFDEADALFAKRSEVRDSNDRNANSETAHLLQKLEDFEGIAILATNYINNIDDAFKRRIQFMVKFRFPDARTRLKLWKTLIPEAVPREEELNFEYLAETFEMSGSSIKEALTGAAYLAAAEGSALANRHLVEAVKVNFAKYGKILTDEDFGYLAVQMGSKS</sequence>
<name>A0A1I0IWK2_9FIRM</name>
<dbReference type="Proteomes" id="UP000198508">
    <property type="component" value="Unassembled WGS sequence"/>
</dbReference>
<accession>A0A1I0IWK2</accession>
<dbReference type="SMART" id="SM00382">
    <property type="entry name" value="AAA"/>
    <property type="match status" value="1"/>
</dbReference>
<comment type="similarity">
    <text evidence="1">Belongs to the AAA ATPase family.</text>
</comment>
<dbReference type="InterPro" id="IPR003959">
    <property type="entry name" value="ATPase_AAA_core"/>
</dbReference>
<dbReference type="InterPro" id="IPR003593">
    <property type="entry name" value="AAA+_ATPase"/>
</dbReference>
<keyword evidence="3" id="KW-0067">ATP-binding</keyword>
<organism evidence="5 6">
    <name type="scientific">Enterocloster lavalensis</name>
    <dbReference type="NCBI Taxonomy" id="460384"/>
    <lineage>
        <taxon>Bacteria</taxon>
        <taxon>Bacillati</taxon>
        <taxon>Bacillota</taxon>
        <taxon>Clostridia</taxon>
        <taxon>Lachnospirales</taxon>
        <taxon>Lachnospiraceae</taxon>
        <taxon>Enterocloster</taxon>
    </lineage>
</organism>
<evidence type="ECO:0000313" key="6">
    <source>
        <dbReference type="Proteomes" id="UP000198508"/>
    </source>
</evidence>
<dbReference type="SUPFAM" id="SSF52540">
    <property type="entry name" value="P-loop containing nucleoside triphosphate hydrolases"/>
    <property type="match status" value="2"/>
</dbReference>
<dbReference type="STRING" id="460384.SAMN05216313_12458"/>
<feature type="domain" description="AAA+ ATPase" evidence="4">
    <location>
        <begin position="539"/>
        <end position="671"/>
    </location>
</feature>
<dbReference type="PANTHER" id="PTHR23073">
    <property type="entry name" value="26S PROTEASOME REGULATORY SUBUNIT"/>
    <property type="match status" value="1"/>
</dbReference>
<dbReference type="Gene3D" id="3.40.50.300">
    <property type="entry name" value="P-loop containing nucleotide triphosphate hydrolases"/>
    <property type="match status" value="2"/>
</dbReference>
<keyword evidence="6" id="KW-1185">Reference proteome</keyword>
<dbReference type="GO" id="GO:0016887">
    <property type="term" value="F:ATP hydrolysis activity"/>
    <property type="evidence" value="ECO:0007669"/>
    <property type="project" value="InterPro"/>
</dbReference>
<dbReference type="InterPro" id="IPR050221">
    <property type="entry name" value="26S_Proteasome_ATPase"/>
</dbReference>
<dbReference type="EMBL" id="FOIM01000024">
    <property type="protein sequence ID" value="SEU01692.1"/>
    <property type="molecule type" value="Genomic_DNA"/>
</dbReference>
<reference evidence="6" key="1">
    <citation type="submission" date="2016-10" db="EMBL/GenBank/DDBJ databases">
        <authorList>
            <person name="Varghese N."/>
            <person name="Submissions S."/>
        </authorList>
    </citation>
    <scope>NUCLEOTIDE SEQUENCE [LARGE SCALE GENOMIC DNA]</scope>
    <source>
        <strain evidence="6">NLAE-zl-G277</strain>
    </source>
</reference>
<evidence type="ECO:0000259" key="4">
    <source>
        <dbReference type="SMART" id="SM00382"/>
    </source>
</evidence>
<dbReference type="GO" id="GO:0005524">
    <property type="term" value="F:ATP binding"/>
    <property type="evidence" value="ECO:0007669"/>
    <property type="project" value="UniProtKB-KW"/>
</dbReference>
<dbReference type="Pfam" id="PF00004">
    <property type="entry name" value="AAA"/>
    <property type="match status" value="1"/>
</dbReference>
<evidence type="ECO:0000313" key="5">
    <source>
        <dbReference type="EMBL" id="SEU01692.1"/>
    </source>
</evidence>
<keyword evidence="2" id="KW-0547">Nucleotide-binding</keyword>
<evidence type="ECO:0000256" key="3">
    <source>
        <dbReference type="ARBA" id="ARBA00022840"/>
    </source>
</evidence>